<dbReference type="CDD" id="cd00609">
    <property type="entry name" value="AAT_like"/>
    <property type="match status" value="1"/>
</dbReference>
<comment type="similarity">
    <text evidence="6">Belongs to the class-I pyridoxal-phosphate-dependent aminotransferase family. Alanine aminotransferase subfamily.</text>
</comment>
<dbReference type="FunFam" id="3.40.640.10:FF:000012">
    <property type="entry name" value="alanine aminotransferase 2"/>
    <property type="match status" value="1"/>
</dbReference>
<evidence type="ECO:0000256" key="2">
    <source>
        <dbReference type="ARBA" id="ARBA00011738"/>
    </source>
</evidence>
<gene>
    <name evidence="8" type="primary">alt</name>
</gene>
<evidence type="ECO:0000256" key="1">
    <source>
        <dbReference type="ARBA" id="ARBA00001933"/>
    </source>
</evidence>
<dbReference type="Gene3D" id="1.10.287.1970">
    <property type="match status" value="1"/>
</dbReference>
<evidence type="ECO:0000256" key="4">
    <source>
        <dbReference type="ARBA" id="ARBA00022679"/>
    </source>
</evidence>
<evidence type="ECO:0000256" key="6">
    <source>
        <dbReference type="ARBA" id="ARBA00025785"/>
    </source>
</evidence>
<evidence type="ECO:0000259" key="7">
    <source>
        <dbReference type="Pfam" id="PF00155"/>
    </source>
</evidence>
<dbReference type="Pfam" id="PF00155">
    <property type="entry name" value="Aminotran_1_2"/>
    <property type="match status" value="1"/>
</dbReference>
<dbReference type="InterPro" id="IPR004839">
    <property type="entry name" value="Aminotransferase_I/II_large"/>
</dbReference>
<organism evidence="8">
    <name type="scientific">Gracilariopsis lemaneiformis</name>
    <name type="common">Red alga</name>
    <name type="synonym">Gracilaria lemaneiformis</name>
    <dbReference type="NCBI Taxonomy" id="2782"/>
    <lineage>
        <taxon>Eukaryota</taxon>
        <taxon>Rhodophyta</taxon>
        <taxon>Florideophyceae</taxon>
        <taxon>Rhodymeniophycidae</taxon>
        <taxon>Gracilariales</taxon>
        <taxon>Gracilariaceae</taxon>
        <taxon>Gracilariopsis</taxon>
    </lineage>
</organism>
<comment type="subunit">
    <text evidence="2">Homodimer.</text>
</comment>
<feature type="domain" description="Aminotransferase class I/classII large" evidence="7">
    <location>
        <begin position="131"/>
        <end position="506"/>
    </location>
</feature>
<dbReference type="InterPro" id="IPR015422">
    <property type="entry name" value="PyrdxlP-dep_Trfase_small"/>
</dbReference>
<dbReference type="GO" id="GO:0042853">
    <property type="term" value="P:L-alanine catabolic process"/>
    <property type="evidence" value="ECO:0007669"/>
    <property type="project" value="UniProtKB-UniPathway"/>
</dbReference>
<evidence type="ECO:0000256" key="5">
    <source>
        <dbReference type="ARBA" id="ARBA00022898"/>
    </source>
</evidence>
<dbReference type="Gene3D" id="3.40.640.10">
    <property type="entry name" value="Type I PLP-dependent aspartate aminotransferase-like (Major domain)"/>
    <property type="match status" value="1"/>
</dbReference>
<dbReference type="UniPathway" id="UPA00528">
    <property type="reaction ID" value="UER00586"/>
</dbReference>
<accession>A0A097IU00</accession>
<dbReference type="InterPro" id="IPR015421">
    <property type="entry name" value="PyrdxlP-dep_Trfase_major"/>
</dbReference>
<keyword evidence="4" id="KW-0808">Transferase</keyword>
<dbReference type="PANTHER" id="PTHR11751:SF29">
    <property type="entry name" value="ALANINE TRANSAMINASE"/>
    <property type="match status" value="1"/>
</dbReference>
<dbReference type="GO" id="GO:0008483">
    <property type="term" value="F:transaminase activity"/>
    <property type="evidence" value="ECO:0007669"/>
    <property type="project" value="UniProtKB-KW"/>
</dbReference>
<dbReference type="InterPro" id="IPR045088">
    <property type="entry name" value="ALAT1/2-like"/>
</dbReference>
<dbReference type="EMBL" id="KM113734">
    <property type="protein sequence ID" value="AIT69937.1"/>
    <property type="molecule type" value="mRNA"/>
</dbReference>
<dbReference type="SUPFAM" id="SSF53383">
    <property type="entry name" value="PLP-dependent transferases"/>
    <property type="match status" value="1"/>
</dbReference>
<dbReference type="FunFam" id="3.90.1150.10:FF:000010">
    <property type="entry name" value="Alanine aminotransferase 2"/>
    <property type="match status" value="1"/>
</dbReference>
<comment type="cofactor">
    <cofactor evidence="1">
        <name>pyridoxal 5'-phosphate</name>
        <dbReference type="ChEBI" id="CHEBI:597326"/>
    </cofactor>
</comment>
<dbReference type="PANTHER" id="PTHR11751">
    <property type="entry name" value="ALANINE AMINOTRANSFERASE"/>
    <property type="match status" value="1"/>
</dbReference>
<evidence type="ECO:0000256" key="3">
    <source>
        <dbReference type="ARBA" id="ARBA00022576"/>
    </source>
</evidence>
<name>A0A097IU00_GRALE</name>
<dbReference type="Gene3D" id="3.90.1150.10">
    <property type="entry name" value="Aspartate Aminotransferase, domain 1"/>
    <property type="match status" value="1"/>
</dbReference>
<keyword evidence="3" id="KW-0032">Aminotransferase</keyword>
<dbReference type="InterPro" id="IPR015424">
    <property type="entry name" value="PyrdxlP-dep_Trfase"/>
</dbReference>
<sequence>MALIRRLAPRAIPMLSRPPSTTSCIGTMSFLQTLTTFATPQPQTTKYVKVLHRPSGFNEAVQSMQYAVRGQLVLRAQELSRQLDAGAELPFSSVIYCNIGNPQSVGQTPITFIRQCVAAVTCPSLLDTSALPSDVISRAREFLEDSHGVGAYSESKGVYSIRKRIAEAIARRDGYPSNPDTVYLSNGASEAVKALLQITIRNSQDGVMTPIPQYPLYSASLTALSGRQVGYYLDEQNDWSLNIHELQRSLDNARVEGTQVRAIVVINPGNPTGQVLSRENMEDIIRFCERENLVLMADEVYQKNIYTKEKPFISFKKVLRDLNSPVELASFHSVSKGVMGECGLRGGYVELVNTERDVEELLYKVMSVSLCSNLVGQFAMDLMMTPPKEGEPSYELYKTETDGIFNDLKSKAAMLCDSLNTLAGVTCNKSEGAMYLFPRIALPEKAMIEAKKRGYACADVLYCMELLDATGICVVPGSGFGQKEGTLHFRTTFLPPKEAIDDVMKRLRKFHEQFLLSYS</sequence>
<evidence type="ECO:0000313" key="8">
    <source>
        <dbReference type="EMBL" id="AIT69937.1"/>
    </source>
</evidence>
<reference evidence="8" key="1">
    <citation type="journal article" date="2014" name="PLoS ONE">
        <title>Phylogeny of c4-photosynthesis enzymes based on algal transcriptomic and genomic data supports an archaeal/proteobacterial origin and multiple duplication for most c4-related genes.</title>
        <authorList>
            <person name="Chi S."/>
            <person name="Wu S."/>
            <person name="Yu J."/>
            <person name="Wang X."/>
            <person name="Tang X."/>
            <person name="Liu T."/>
        </authorList>
    </citation>
    <scope>NUCLEOTIDE SEQUENCE</scope>
    <source>
        <strain evidence="8">IKWM-2004140</strain>
    </source>
</reference>
<keyword evidence="5" id="KW-0663">Pyridoxal phosphate</keyword>
<dbReference type="GO" id="GO:0030170">
    <property type="term" value="F:pyridoxal phosphate binding"/>
    <property type="evidence" value="ECO:0007669"/>
    <property type="project" value="InterPro"/>
</dbReference>
<proteinExistence type="evidence at transcript level"/>
<dbReference type="AlphaFoldDB" id="A0A097IU00"/>
<protein>
    <submittedName>
        <fullName evidence="8">Alanine transaminase</fullName>
    </submittedName>
</protein>